<dbReference type="RefSeq" id="WP_010326483.1">
    <property type="nucleotide sequence ID" value="NZ_CANMLB010000013.1"/>
</dbReference>
<keyword evidence="3" id="KW-1185">Reference proteome</keyword>
<evidence type="ECO:0000313" key="1">
    <source>
        <dbReference type="EMBL" id="MDG9787781.1"/>
    </source>
</evidence>
<reference evidence="1" key="1">
    <citation type="submission" date="2022-09" db="EMBL/GenBank/DDBJ databases">
        <title>Intensive care unit water sources are persistently colonized with multi-drug resistant bacteria and are the site of extensive horizontal gene transfer of antibiotic resistance genes.</title>
        <authorList>
            <person name="Diorio-Toth L."/>
        </authorList>
    </citation>
    <scope>NUCLEOTIDE SEQUENCE</scope>
    <source>
        <strain evidence="1">GD04065</strain>
    </source>
</reference>
<evidence type="ECO:0000313" key="2">
    <source>
        <dbReference type="EMBL" id="WMG17429.1"/>
    </source>
</evidence>
<accession>A0AAJ6IBJ2</accession>
<organism evidence="2 3">
    <name type="scientific">Acinetobacter johnsonii</name>
    <dbReference type="NCBI Taxonomy" id="40214"/>
    <lineage>
        <taxon>Bacteria</taxon>
        <taxon>Pseudomonadati</taxon>
        <taxon>Pseudomonadota</taxon>
        <taxon>Gammaproteobacteria</taxon>
        <taxon>Moraxellales</taxon>
        <taxon>Moraxellaceae</taxon>
        <taxon>Acinetobacter</taxon>
    </lineage>
</organism>
<evidence type="ECO:0000313" key="3">
    <source>
        <dbReference type="Proteomes" id="UP001244586"/>
    </source>
</evidence>
<protein>
    <submittedName>
        <fullName evidence="2">Uncharacterized protein</fullName>
    </submittedName>
</protein>
<sequence>MHSTIEINSHKDMTAEQILEEVKFPIENLELMLSALTKMHLDHPLTGEELTALFNTLHYQVAQISKAVKNK</sequence>
<dbReference type="EMBL" id="CP121776">
    <property type="protein sequence ID" value="WMG17429.1"/>
    <property type="molecule type" value="Genomic_DNA"/>
</dbReference>
<dbReference type="EMBL" id="JAOECG010000017">
    <property type="protein sequence ID" value="MDG9787781.1"/>
    <property type="molecule type" value="Genomic_DNA"/>
</dbReference>
<proteinExistence type="predicted"/>
<reference evidence="2 3" key="2">
    <citation type="submission" date="2023-04" db="EMBL/GenBank/DDBJ databases">
        <title>Acinetobacter johnsonii isolate AYTCM encoding NDM-1, OXA-58 and PER-1.</title>
        <authorList>
            <person name="Tian C."/>
            <person name="Wang S."/>
            <person name="Fan X."/>
            <person name="Xia D."/>
        </authorList>
    </citation>
    <scope>NUCLEOTIDE SEQUENCE [LARGE SCALE GENOMIC DNA]</scope>
    <source>
        <strain evidence="2 3">AYTCM</strain>
    </source>
</reference>
<dbReference type="AlphaFoldDB" id="A0AAJ6IBJ2"/>
<dbReference type="Proteomes" id="UP001244586">
    <property type="component" value="Chromosome"/>
</dbReference>
<name>A0AAJ6IBJ2_ACIJO</name>
<dbReference type="Proteomes" id="UP001157887">
    <property type="component" value="Unassembled WGS sequence"/>
</dbReference>
<gene>
    <name evidence="1" type="ORF">N7566_12480</name>
    <name evidence="2" type="ORF">QBJ73_13715</name>
</gene>